<dbReference type="PANTHER" id="PTHR22916:SF51">
    <property type="entry name" value="GLYCOSYLTRANSFERASE EPSH-RELATED"/>
    <property type="match status" value="1"/>
</dbReference>
<name>A0AAT9F8G8_9BACT</name>
<evidence type="ECO:0000259" key="3">
    <source>
        <dbReference type="Pfam" id="PF00535"/>
    </source>
</evidence>
<reference evidence="4" key="1">
    <citation type="journal article" date="2014" name="Appl. Environ. Microbiol.">
        <title>Molecular Epidemiology of Cases of Mycoplasma californicum Infection in Japan.</title>
        <authorList>
            <person name="Hata E."/>
            <person name="Suzuki K."/>
            <person name="Hanyu H."/>
            <person name="Itoh M."/>
            <person name="Higuchi H."/>
            <person name="Kobayashi H."/>
        </authorList>
    </citation>
    <scope>NUCLEOTIDE SEQUENCE</scope>
    <source>
        <strain evidence="4">HAZ160_1</strain>
    </source>
</reference>
<dbReference type="PANTHER" id="PTHR22916">
    <property type="entry name" value="GLYCOSYLTRANSFERASE"/>
    <property type="match status" value="1"/>
</dbReference>
<evidence type="ECO:0000256" key="1">
    <source>
        <dbReference type="ARBA" id="ARBA00022676"/>
    </source>
</evidence>
<dbReference type="AlphaFoldDB" id="A0AAT9F8G8"/>
<sequence>MLLMYNSKIEVIYLRNASPLKNGENMTSNLASYPKISVLIPCHNIEKLTYFSLISVLKSRYKNIEILLLNDYSTDNTINILNEFAKLDPRIKVIDLKNHHHHVGIGFNRHFLIEKSTGEYFIFIDDDDRMLTSALGNFEKVLREGDYDLIASDFKITYELLPHMRISVPKVPFHVDFNFNDPQEFFLNSSLYSWGKLIKKQYYLDTVNKFANKFSGNIFEDVRFMYFLFLNKPKFKFINKRLFTYQIRPNSLSSSWNRIDEKIKILFDAYTEAILNIKKYNLIENDNILSKICQTFYIHLVFILYANSIILKKEMRTKFSKLSKLHLESFCSRFNIDPTFKHNLNRSSCQIYNKAHNKFFNNTFLPKRTKSRKKKDNKADYVDGLNFNI</sequence>
<organism evidence="4">
    <name type="scientific">Mycoplasmopsis californica HAZ160_1</name>
    <dbReference type="NCBI Taxonomy" id="1397850"/>
    <lineage>
        <taxon>Bacteria</taxon>
        <taxon>Bacillati</taxon>
        <taxon>Mycoplasmatota</taxon>
        <taxon>Mycoplasmoidales</taxon>
        <taxon>Metamycoplasmataceae</taxon>
        <taxon>Mycoplasmopsis</taxon>
    </lineage>
</organism>
<reference evidence="4" key="3">
    <citation type="journal article" date="2019" name="Vet. Microbiol.">
        <title>Mutations associated with change of susceptibility to lincosamides and/or macrolides in field and laboratory-derived Mycoplasma californicum strains in Japan, and development of a rapid detection method for these mutations.</title>
        <authorList>
            <person name="Hata E."/>
            <person name="Nagai K."/>
            <person name="Murakami K."/>
        </authorList>
    </citation>
    <scope>NUCLEOTIDE SEQUENCE</scope>
    <source>
        <strain evidence="4">HAZ160_1</strain>
    </source>
</reference>
<reference evidence="4" key="4">
    <citation type="submission" date="2024-06" db="EMBL/GenBank/DDBJ databases">
        <authorList>
            <consortium name="Mycoplasma californicum genome sequencing consortium"/>
            <person name="Hata E."/>
            <person name="Tanaka K."/>
            <person name="Tamamura Y."/>
        </authorList>
    </citation>
    <scope>NUCLEOTIDE SEQUENCE</scope>
    <source>
        <strain evidence="4">HAZ160_1</strain>
    </source>
</reference>
<dbReference type="CDD" id="cd00761">
    <property type="entry name" value="Glyco_tranf_GTA_type"/>
    <property type="match status" value="1"/>
</dbReference>
<proteinExistence type="predicted"/>
<feature type="domain" description="Glycosyltransferase 2-like" evidence="3">
    <location>
        <begin position="37"/>
        <end position="154"/>
    </location>
</feature>
<dbReference type="KEGG" id="mcm:MCAL160_0724"/>
<evidence type="ECO:0000313" key="4">
    <source>
        <dbReference type="EMBL" id="BAP01172.1"/>
    </source>
</evidence>
<reference evidence="4" key="2">
    <citation type="journal article" date="2014" name="Genome Announc.">
        <title>Complete Genome Sequence of Mycoplasma californicum Strain HAZ160_1 from Bovine Mastitic Milk in Japan.</title>
        <authorList>
            <person name="Hata E."/>
            <person name="Murakami K."/>
        </authorList>
    </citation>
    <scope>NUCLEOTIDE SEQUENCE</scope>
    <source>
        <strain evidence="4">HAZ160_1</strain>
    </source>
</reference>
<protein>
    <submittedName>
        <fullName evidence="4">Glycosyl transferase</fullName>
    </submittedName>
</protein>
<gene>
    <name evidence="4" type="primary">wcaA</name>
    <name evidence="4" type="ORF">MCAL160_0724</name>
</gene>
<keyword evidence="1" id="KW-0328">Glycosyltransferase</keyword>
<keyword evidence="2 4" id="KW-0808">Transferase</keyword>
<dbReference type="InterPro" id="IPR029044">
    <property type="entry name" value="Nucleotide-diphossugar_trans"/>
</dbReference>
<dbReference type="EMBL" id="AP013353">
    <property type="protein sequence ID" value="BAP01172.1"/>
    <property type="molecule type" value="Genomic_DNA"/>
</dbReference>
<dbReference type="InterPro" id="IPR001173">
    <property type="entry name" value="Glyco_trans_2-like"/>
</dbReference>
<dbReference type="SUPFAM" id="SSF53448">
    <property type="entry name" value="Nucleotide-diphospho-sugar transferases"/>
    <property type="match status" value="1"/>
</dbReference>
<evidence type="ECO:0000256" key="2">
    <source>
        <dbReference type="ARBA" id="ARBA00022679"/>
    </source>
</evidence>
<dbReference type="Pfam" id="PF00535">
    <property type="entry name" value="Glycos_transf_2"/>
    <property type="match status" value="1"/>
</dbReference>
<dbReference type="GO" id="GO:0016757">
    <property type="term" value="F:glycosyltransferase activity"/>
    <property type="evidence" value="ECO:0007669"/>
    <property type="project" value="UniProtKB-KW"/>
</dbReference>
<dbReference type="Gene3D" id="3.90.550.10">
    <property type="entry name" value="Spore Coat Polysaccharide Biosynthesis Protein SpsA, Chain A"/>
    <property type="match status" value="1"/>
</dbReference>
<accession>A0AAT9F8G8</accession>